<keyword evidence="6" id="KW-1185">Reference proteome</keyword>
<evidence type="ECO:0000313" key="4">
    <source>
        <dbReference type="EMBL" id="TDP27243.1"/>
    </source>
</evidence>
<dbReference type="Proteomes" id="UP000294683">
    <property type="component" value="Unassembled WGS sequence"/>
</dbReference>
<dbReference type="InterPro" id="IPR043504">
    <property type="entry name" value="Peptidase_S1_PA_chymotrypsin"/>
</dbReference>
<reference evidence="4 6" key="2">
    <citation type="submission" date="2019-03" db="EMBL/GenBank/DDBJ databases">
        <title>Genomic Encyclopedia of Type Strains, Phase IV (KMG-IV): sequencing the most valuable type-strain genomes for metagenomic binning, comparative biology and taxonomic classification.</title>
        <authorList>
            <person name="Goeker M."/>
        </authorList>
    </citation>
    <scope>NUCLEOTIDE SEQUENCE [LARGE SCALE GENOMIC DNA]</scope>
    <source>
        <strain evidence="4 6">DSM 17481</strain>
    </source>
</reference>
<dbReference type="Pfam" id="PF13365">
    <property type="entry name" value="Trypsin_2"/>
    <property type="match status" value="1"/>
</dbReference>
<feature type="chain" id="PRO_5016781002" evidence="2">
    <location>
        <begin position="20"/>
        <end position="290"/>
    </location>
</feature>
<name>A0A379AYG6_AVIGA</name>
<feature type="region of interest" description="Disordered" evidence="1">
    <location>
        <begin position="270"/>
        <end position="290"/>
    </location>
</feature>
<dbReference type="SUPFAM" id="SSF50494">
    <property type="entry name" value="Trypsin-like serine proteases"/>
    <property type="match status" value="1"/>
</dbReference>
<dbReference type="AlphaFoldDB" id="A0A379AYG6"/>
<proteinExistence type="predicted"/>
<evidence type="ECO:0000313" key="5">
    <source>
        <dbReference type="Proteomes" id="UP000255113"/>
    </source>
</evidence>
<protein>
    <submittedName>
        <fullName evidence="4">Trypsin-like peptidase</fullName>
    </submittedName>
    <submittedName>
        <fullName evidence="3">V8-like Glu-specific endopeptidase</fullName>
    </submittedName>
</protein>
<dbReference type="EMBL" id="SNXJ01000016">
    <property type="protein sequence ID" value="TDP27243.1"/>
    <property type="molecule type" value="Genomic_DNA"/>
</dbReference>
<dbReference type="Proteomes" id="UP000255113">
    <property type="component" value="Unassembled WGS sequence"/>
</dbReference>
<accession>A0A379AYG6</accession>
<keyword evidence="2" id="KW-0732">Signal</keyword>
<organism evidence="3 5">
    <name type="scientific">Avibacterium gallinarum</name>
    <name type="common">Pasteurella gallinarum</name>
    <dbReference type="NCBI Taxonomy" id="755"/>
    <lineage>
        <taxon>Bacteria</taxon>
        <taxon>Pseudomonadati</taxon>
        <taxon>Pseudomonadota</taxon>
        <taxon>Gammaproteobacteria</taxon>
        <taxon>Pasteurellales</taxon>
        <taxon>Pasteurellaceae</taxon>
        <taxon>Avibacterium</taxon>
    </lineage>
</organism>
<gene>
    <name evidence="4" type="ORF">EV689_11630</name>
    <name evidence="3" type="ORF">NCTC11188_01681</name>
</gene>
<feature type="compositionally biased region" description="Basic and acidic residues" evidence="1">
    <location>
        <begin position="279"/>
        <end position="290"/>
    </location>
</feature>
<dbReference type="InterPro" id="IPR009003">
    <property type="entry name" value="Peptidase_S1_PA"/>
</dbReference>
<reference evidence="3 5" key="1">
    <citation type="submission" date="2018-06" db="EMBL/GenBank/DDBJ databases">
        <authorList>
            <consortium name="Pathogen Informatics"/>
            <person name="Doyle S."/>
        </authorList>
    </citation>
    <scope>NUCLEOTIDE SEQUENCE [LARGE SCALE GENOMIC DNA]</scope>
    <source>
        <strain evidence="3 5">NCTC11188</strain>
    </source>
</reference>
<evidence type="ECO:0000313" key="3">
    <source>
        <dbReference type="EMBL" id="SUB27441.1"/>
    </source>
</evidence>
<sequence>MIKVLVFFLTFLTGHLLFAAPAAYDAIAKIRGCSASLIQFYGQKDNDKVLLLTNGHCVSQQLATTDAIINHPHFDIARIYRGNVPLIVGNLNIDHIVYATLTNTDVAILRTTLTYGELKEKLRLIPRRITSTPPAVGDRVTITSGNLEQSYRCQVDGTVEFVKEDKWQWHKVTRLMQTNDCDIVPGASGSPVLNSAGNIVAIINTGNLDGKSCILDNPCEVNDKGQSTVRKGAIYATGTEMLNVCFPNGKLTFTDTCELTKPQIKIIHSLPLAPNNPPHKKENNTDQHPK</sequence>
<evidence type="ECO:0000256" key="1">
    <source>
        <dbReference type="SAM" id="MobiDB-lite"/>
    </source>
</evidence>
<dbReference type="RefSeq" id="WP_103854509.1">
    <property type="nucleotide sequence ID" value="NZ_PQVJ01000062.1"/>
</dbReference>
<evidence type="ECO:0000313" key="6">
    <source>
        <dbReference type="Proteomes" id="UP000294683"/>
    </source>
</evidence>
<evidence type="ECO:0000256" key="2">
    <source>
        <dbReference type="SAM" id="SignalP"/>
    </source>
</evidence>
<dbReference type="Gene3D" id="2.40.10.10">
    <property type="entry name" value="Trypsin-like serine proteases"/>
    <property type="match status" value="2"/>
</dbReference>
<dbReference type="EMBL" id="UGSQ01000003">
    <property type="protein sequence ID" value="SUB27441.1"/>
    <property type="molecule type" value="Genomic_DNA"/>
</dbReference>
<feature type="signal peptide" evidence="2">
    <location>
        <begin position="1"/>
        <end position="19"/>
    </location>
</feature>